<keyword evidence="2" id="KW-1185">Reference proteome</keyword>
<accession>A0AAD4DD89</accession>
<evidence type="ECO:0000313" key="1">
    <source>
        <dbReference type="EMBL" id="KAG0275112.1"/>
    </source>
</evidence>
<organism evidence="1 2">
    <name type="scientific">Linnemannia exigua</name>
    <dbReference type="NCBI Taxonomy" id="604196"/>
    <lineage>
        <taxon>Eukaryota</taxon>
        <taxon>Fungi</taxon>
        <taxon>Fungi incertae sedis</taxon>
        <taxon>Mucoromycota</taxon>
        <taxon>Mortierellomycotina</taxon>
        <taxon>Mortierellomycetes</taxon>
        <taxon>Mortierellales</taxon>
        <taxon>Mortierellaceae</taxon>
        <taxon>Linnemannia</taxon>
    </lineage>
</organism>
<proteinExistence type="predicted"/>
<comment type="caution">
    <text evidence="1">The sequence shown here is derived from an EMBL/GenBank/DDBJ whole genome shotgun (WGS) entry which is preliminary data.</text>
</comment>
<sequence>MFDYIDCGRVGLSKTHDSVNKFGEHFLLSSSSVQPIKVRQQQDYSDPYSSGFHNDVITSAARSPTPPTAISTEVFRARRTPSSTRSNQFLQRMESTVQLFEQSIREGQLMQAKAVQQEAEPIKKEMAQCYGSLQDEVAKNTTTQEQVKVMVVASEKMTKRILELQEAPLDTDKMMLLLQQQAQDRLADSYSHPDESRIPRLFIILPMKDMAKREKIGAMIVKRFRLYFLCECGEHTRPVGESSSSLSHDIHLARHEGYDLDRPDEFFRKYGSYVLALLQMLKYGVIAAGMTVTPLNALKVADELTAAEAGLKVLENVASRVDSAIEYLQDLTAAQESVPKDLGNSSSTATWMDPVSIGRLEGLEGVDLRHLGSFLKASDEGKVTGNLYRTVTPKGHVKWVCLDHYRESHGAAALQGFKEMVKLSDGKYDQRTGRVTMHLESPDRAKQFYAMLLSTRLVHELDLTLDWSASSEDLRILRDAMQQSNIYHLGLNLCDNALPTPNIFHRSRRVEPILQIMASGKIQSMGLMNTIGFLSLTKDLHKTISAFHFRHFDLGERVVNDDDFAKLENLIRASPMLIRLGVVVGDMDGAFSRLKPLVAQHKTLSILDLQLQDGTAASVKFEQGSDRVIDVRLKVVEPSMVDWMKMPKVTSVELLTKDSFLRSADVIHAAVKELNCLEKVKIMHLPDGGSAVLRNMQRAIHDYCSGWKSEEDCAQDEALRVTTVDSTESIDARSRFMELESLHKQSVLLGMEVMVALTERAEPESETTDETLGETLGKSVASATGIRGATSVFASLRQDGSLAMVRFESSQNGSNSTVLHVGDFEMSKVFHHSSVTRLMLVGQRGAKLFNEMIKAPSSTGRFRNLKTVEFDCKPQEILSYLQVVQLARAQCPALTKLHLWNASHDAMEDFGVSPSRTLITYDLILRKMDFGDYFVSQEEISNLRKVFRGSPLLSEMKMTVPTSAVNNSFLAECEREVFIKRQNGATVDGATERNVMHWMMSTSTSVTPESAYASSIYSGETTDVHFRWLRLPTESEAE</sequence>
<name>A0AAD4DD89_9FUNG</name>
<reference evidence="1" key="1">
    <citation type="journal article" date="2020" name="Fungal Divers.">
        <title>Resolving the Mortierellaceae phylogeny through synthesis of multi-gene phylogenetics and phylogenomics.</title>
        <authorList>
            <person name="Vandepol N."/>
            <person name="Liber J."/>
            <person name="Desiro A."/>
            <person name="Na H."/>
            <person name="Kennedy M."/>
            <person name="Barry K."/>
            <person name="Grigoriev I.V."/>
            <person name="Miller A.N."/>
            <person name="O'Donnell K."/>
            <person name="Stajich J.E."/>
            <person name="Bonito G."/>
        </authorList>
    </citation>
    <scope>NUCLEOTIDE SEQUENCE</scope>
    <source>
        <strain evidence="1">NRRL 28262</strain>
    </source>
</reference>
<gene>
    <name evidence="1" type="ORF">BGZ95_009174</name>
</gene>
<protein>
    <submittedName>
        <fullName evidence="1">Uncharacterized protein</fullName>
    </submittedName>
</protein>
<dbReference type="Proteomes" id="UP001194580">
    <property type="component" value="Unassembled WGS sequence"/>
</dbReference>
<dbReference type="EMBL" id="JAAAIL010000522">
    <property type="protein sequence ID" value="KAG0275112.1"/>
    <property type="molecule type" value="Genomic_DNA"/>
</dbReference>
<evidence type="ECO:0000313" key="2">
    <source>
        <dbReference type="Proteomes" id="UP001194580"/>
    </source>
</evidence>
<dbReference type="AlphaFoldDB" id="A0AAD4DD89"/>